<dbReference type="EMBL" id="CP163440">
    <property type="protein sequence ID" value="XDQ68451.1"/>
    <property type="molecule type" value="Genomic_DNA"/>
</dbReference>
<sequence length="58" mass="6372">MKHEAPCAGVAVPGDHDLVLYNHPRHDRVRTSGDSVFADLSAIPDDIHFVAVITKHRS</sequence>
<reference evidence="2" key="1">
    <citation type="submission" date="2024-07" db="EMBL/GenBank/DDBJ databases">
        <authorList>
            <person name="Yu S.T."/>
        </authorList>
    </citation>
    <scope>NUCLEOTIDE SEQUENCE</scope>
    <source>
        <strain evidence="2">R35</strain>
    </source>
</reference>
<protein>
    <submittedName>
        <fullName evidence="2">Uncharacterized protein</fullName>
    </submittedName>
</protein>
<accession>A0AB39SQI1</accession>
<organism evidence="2">
    <name type="scientific">Streptomyces sp. R35</name>
    <dbReference type="NCBI Taxonomy" id="3238630"/>
    <lineage>
        <taxon>Bacteria</taxon>
        <taxon>Bacillati</taxon>
        <taxon>Actinomycetota</taxon>
        <taxon>Actinomycetes</taxon>
        <taxon>Kitasatosporales</taxon>
        <taxon>Streptomycetaceae</taxon>
        <taxon>Streptomyces</taxon>
    </lineage>
</organism>
<gene>
    <name evidence="1" type="ORF">AB5J50_00170</name>
    <name evidence="2" type="ORF">AB5J50_50825</name>
</gene>
<dbReference type="RefSeq" id="WP_369253717.1">
    <property type="nucleotide sequence ID" value="NZ_CP163440.1"/>
</dbReference>
<dbReference type="EMBL" id="CP163440">
    <property type="protein sequence ID" value="XDQ59348.1"/>
    <property type="molecule type" value="Genomic_DNA"/>
</dbReference>
<evidence type="ECO:0000313" key="2">
    <source>
        <dbReference type="EMBL" id="XDQ68451.1"/>
    </source>
</evidence>
<proteinExistence type="predicted"/>
<evidence type="ECO:0000313" key="1">
    <source>
        <dbReference type="EMBL" id="XDQ59348.1"/>
    </source>
</evidence>
<name>A0AB39SQI1_9ACTN</name>
<dbReference type="AlphaFoldDB" id="A0AB39SQI1"/>